<feature type="transmembrane region" description="Helical" evidence="7">
    <location>
        <begin position="385"/>
        <end position="406"/>
    </location>
</feature>
<feature type="transmembrane region" description="Helical" evidence="7">
    <location>
        <begin position="158"/>
        <end position="180"/>
    </location>
</feature>
<evidence type="ECO:0000256" key="2">
    <source>
        <dbReference type="ARBA" id="ARBA00022448"/>
    </source>
</evidence>
<dbReference type="SUPFAM" id="SSF103473">
    <property type="entry name" value="MFS general substrate transporter"/>
    <property type="match status" value="1"/>
</dbReference>
<organism evidence="9 10">
    <name type="scientific">Pseudocercospora fuligena</name>
    <dbReference type="NCBI Taxonomy" id="685502"/>
    <lineage>
        <taxon>Eukaryota</taxon>
        <taxon>Fungi</taxon>
        <taxon>Dikarya</taxon>
        <taxon>Ascomycota</taxon>
        <taxon>Pezizomycotina</taxon>
        <taxon>Dothideomycetes</taxon>
        <taxon>Dothideomycetidae</taxon>
        <taxon>Mycosphaerellales</taxon>
        <taxon>Mycosphaerellaceae</taxon>
        <taxon>Pseudocercospora</taxon>
    </lineage>
</organism>
<feature type="compositionally biased region" description="Polar residues" evidence="6">
    <location>
        <begin position="32"/>
        <end position="42"/>
    </location>
</feature>
<feature type="transmembrane region" description="Helical" evidence="7">
    <location>
        <begin position="132"/>
        <end position="151"/>
    </location>
</feature>
<protein>
    <submittedName>
        <fullName evidence="9">Putative transporter</fullName>
    </submittedName>
</protein>
<feature type="transmembrane region" description="Helical" evidence="7">
    <location>
        <begin position="449"/>
        <end position="470"/>
    </location>
</feature>
<feature type="transmembrane region" description="Helical" evidence="7">
    <location>
        <begin position="324"/>
        <end position="347"/>
    </location>
</feature>
<dbReference type="InterPro" id="IPR036259">
    <property type="entry name" value="MFS_trans_sf"/>
</dbReference>
<keyword evidence="10" id="KW-1185">Reference proteome</keyword>
<evidence type="ECO:0000256" key="4">
    <source>
        <dbReference type="ARBA" id="ARBA00022989"/>
    </source>
</evidence>
<evidence type="ECO:0000259" key="8">
    <source>
        <dbReference type="PROSITE" id="PS50850"/>
    </source>
</evidence>
<feature type="compositionally biased region" description="Basic and acidic residues" evidence="6">
    <location>
        <begin position="18"/>
        <end position="31"/>
    </location>
</feature>
<accession>A0A8H6RDG4</accession>
<dbReference type="FunFam" id="1.20.1250.20:FF:000057">
    <property type="entry name" value="MFS general substrate transporter"/>
    <property type="match status" value="1"/>
</dbReference>
<dbReference type="EMBL" id="JABCIY010000204">
    <property type="protein sequence ID" value="KAF7188899.1"/>
    <property type="molecule type" value="Genomic_DNA"/>
</dbReference>
<feature type="transmembrane region" description="Helical" evidence="7">
    <location>
        <begin position="192"/>
        <end position="214"/>
    </location>
</feature>
<evidence type="ECO:0000256" key="7">
    <source>
        <dbReference type="SAM" id="Phobius"/>
    </source>
</evidence>
<comment type="caution">
    <text evidence="9">The sequence shown here is derived from an EMBL/GenBank/DDBJ whole genome shotgun (WGS) entry which is preliminary data.</text>
</comment>
<dbReference type="GO" id="GO:0016020">
    <property type="term" value="C:membrane"/>
    <property type="evidence" value="ECO:0007669"/>
    <property type="project" value="UniProtKB-SubCell"/>
</dbReference>
<keyword evidence="4 7" id="KW-1133">Transmembrane helix</keyword>
<dbReference type="PROSITE" id="PS50850">
    <property type="entry name" value="MFS"/>
    <property type="match status" value="1"/>
</dbReference>
<feature type="region of interest" description="Disordered" evidence="6">
    <location>
        <begin position="1"/>
        <end position="44"/>
    </location>
</feature>
<keyword evidence="3 7" id="KW-0812">Transmembrane</keyword>
<dbReference type="PANTHER" id="PTHR43791:SF12">
    <property type="entry name" value="MAJOR FACILITATOR SUPERFAMILY (MFS) PROFILE DOMAIN-CONTAINING PROTEIN"/>
    <property type="match status" value="1"/>
</dbReference>
<dbReference type="Proteomes" id="UP000660729">
    <property type="component" value="Unassembled WGS sequence"/>
</dbReference>
<feature type="domain" description="Major facilitator superfamily (MFS) profile" evidence="8">
    <location>
        <begin position="66"/>
        <end position="490"/>
    </location>
</feature>
<name>A0A8H6RDG4_9PEZI</name>
<sequence length="490" mass="54777">MEKIQELRPEIHPTSADHQNEKHTTVHEVRPSSETSSKQTSVDYAGARGKVDPEEIKLVRKLDLWITPTLFFMFFLNYLDRNALALAPLDGIKEELHLDKQKFETCVSMLYVGYLLGQVPSNMLLVRVRPSLYVPGCMALWAIVSTLTCLANDYKSMVLCRFFLGITEAPFIPAAFYLLATFYTRKELATRVALLLCGSVLSTAFAGLIALGFFKMGGIAGLEGWRWMFLIQGVVTFVVAIGSVFTLPNEPLETRWLTPDQRQLAFERIQKDTVEAGPNTTSVRGLIDAAKDKKLWVFVFMLHAEKVTISFKNFLPTVVKTLGFSQTITLVLTCPPYLVATVVMLGWSLSSGKFNERTWHVCVGKTIATFGFTLAACTMNTGARYFAMMCFVGSINAVDGILFGWVAVTCGQTREKKACSLALANPISTAAMIWSPYLYRDPPRFVTPMATNAGLSVVVALCALVMRWMLKRENRKLREMNADKTLFYAY</sequence>
<proteinExistence type="predicted"/>
<keyword evidence="2" id="KW-0813">Transport</keyword>
<dbReference type="FunFam" id="1.20.1250.20:FF:000013">
    <property type="entry name" value="MFS general substrate transporter"/>
    <property type="match status" value="1"/>
</dbReference>
<evidence type="ECO:0000313" key="9">
    <source>
        <dbReference type="EMBL" id="KAF7188899.1"/>
    </source>
</evidence>
<evidence type="ECO:0000313" key="10">
    <source>
        <dbReference type="Proteomes" id="UP000660729"/>
    </source>
</evidence>
<dbReference type="OrthoDB" id="2250022at2759"/>
<dbReference type="AlphaFoldDB" id="A0A8H6RDG4"/>
<dbReference type="PANTHER" id="PTHR43791">
    <property type="entry name" value="PERMEASE-RELATED"/>
    <property type="match status" value="1"/>
</dbReference>
<gene>
    <name evidence="9" type="ORF">HII31_09822</name>
</gene>
<evidence type="ECO:0000256" key="3">
    <source>
        <dbReference type="ARBA" id="ARBA00022692"/>
    </source>
</evidence>
<dbReference type="Pfam" id="PF07690">
    <property type="entry name" value="MFS_1"/>
    <property type="match status" value="1"/>
</dbReference>
<evidence type="ECO:0000256" key="5">
    <source>
        <dbReference type="ARBA" id="ARBA00023136"/>
    </source>
</evidence>
<dbReference type="GO" id="GO:0022857">
    <property type="term" value="F:transmembrane transporter activity"/>
    <property type="evidence" value="ECO:0007669"/>
    <property type="project" value="InterPro"/>
</dbReference>
<evidence type="ECO:0000256" key="6">
    <source>
        <dbReference type="SAM" id="MobiDB-lite"/>
    </source>
</evidence>
<feature type="transmembrane region" description="Helical" evidence="7">
    <location>
        <begin position="418"/>
        <end position="437"/>
    </location>
</feature>
<dbReference type="InterPro" id="IPR011701">
    <property type="entry name" value="MFS"/>
</dbReference>
<evidence type="ECO:0000256" key="1">
    <source>
        <dbReference type="ARBA" id="ARBA00004141"/>
    </source>
</evidence>
<feature type="compositionally biased region" description="Basic and acidic residues" evidence="6">
    <location>
        <begin position="1"/>
        <end position="11"/>
    </location>
</feature>
<reference evidence="9" key="1">
    <citation type="submission" date="2020-04" db="EMBL/GenBank/DDBJ databases">
        <title>Draft genome resource of the tomato pathogen Pseudocercospora fuligena.</title>
        <authorList>
            <person name="Zaccaron A."/>
        </authorList>
    </citation>
    <scope>NUCLEOTIDE SEQUENCE</scope>
    <source>
        <strain evidence="9">PF001</strain>
    </source>
</reference>
<dbReference type="Gene3D" id="1.20.1250.20">
    <property type="entry name" value="MFS general substrate transporter like domains"/>
    <property type="match status" value="2"/>
</dbReference>
<dbReference type="InterPro" id="IPR020846">
    <property type="entry name" value="MFS_dom"/>
</dbReference>
<feature type="transmembrane region" description="Helical" evidence="7">
    <location>
        <begin position="226"/>
        <end position="247"/>
    </location>
</feature>
<comment type="subcellular location">
    <subcellularLocation>
        <location evidence="1">Membrane</location>
        <topology evidence="1">Multi-pass membrane protein</topology>
    </subcellularLocation>
</comment>
<keyword evidence="5 7" id="KW-0472">Membrane</keyword>